<keyword evidence="8" id="KW-0472">Membrane</keyword>
<dbReference type="Pfam" id="PF00005">
    <property type="entry name" value="ABC_tran"/>
    <property type="match status" value="2"/>
</dbReference>
<reference evidence="10 11" key="1">
    <citation type="submission" date="2019-01" db="EMBL/GenBank/DDBJ databases">
        <authorList>
            <consortium name="Pathogen Informatics"/>
        </authorList>
    </citation>
    <scope>NUCLEOTIDE SEQUENCE [LARGE SCALE GENOMIC DNA]</scope>
    <source>
        <strain evidence="10 11">NCTC10138</strain>
    </source>
</reference>
<keyword evidence="2" id="KW-0813">Transport</keyword>
<dbReference type="GO" id="GO:0005524">
    <property type="term" value="F:ATP binding"/>
    <property type="evidence" value="ECO:0007669"/>
    <property type="project" value="UniProtKB-KW"/>
</dbReference>
<dbReference type="Gene3D" id="3.40.50.300">
    <property type="entry name" value="P-loop containing nucleotide triphosphate hydrolases"/>
    <property type="match status" value="2"/>
</dbReference>
<feature type="domain" description="ABC transporter" evidence="9">
    <location>
        <begin position="5"/>
        <end position="240"/>
    </location>
</feature>
<dbReference type="PROSITE" id="PS00211">
    <property type="entry name" value="ABC_TRANSPORTER_1"/>
    <property type="match status" value="2"/>
</dbReference>
<dbReference type="EMBL" id="LR215048">
    <property type="protein sequence ID" value="VEU79717.1"/>
    <property type="molecule type" value="Genomic_DNA"/>
</dbReference>
<dbReference type="EC" id="3.6.3.17" evidence="10"/>
<evidence type="ECO:0000313" key="10">
    <source>
        <dbReference type="EMBL" id="VEU79717.1"/>
    </source>
</evidence>
<feature type="domain" description="ABC transporter" evidence="9">
    <location>
        <begin position="257"/>
        <end position="505"/>
    </location>
</feature>
<dbReference type="AlphaFoldDB" id="A0A449BBE5"/>
<dbReference type="PANTHER" id="PTHR43790:SF4">
    <property type="entry name" value="GUANOSINE IMPORT ATP-BINDING PROTEIN NUPO"/>
    <property type="match status" value="1"/>
</dbReference>
<sequence length="515" mass="58193">MSYAIEMLNITKTFGTLVANDDISFRVKKGEVHAILGENGAGKSTLMSILFGLYKSDSGVIKINNEEVSITNPNVANDYRIGMVHQHFKLIDVFTVLENIILGQEVTKKGFLEYESSRKKIEELSNKYKLNVSLDAYIKDISVGMQQRVEILKMLYRDADILIFDEPTAVLTPQEIEGLFDIIREFAKEGKSIIIITHKLNEIKDIADNCTILRKGKYIGTVDVKKASVEKLAEMMVGREVNFEVKKSVSKPKDVVLKVSNLNLTNRDKTKNILTDINFEVRSGEIVCIAGIEGNGQTELVQLISGLLEVHDQGSKIYLNDTDITKYSIRKRNDAGMSHIPEDRQKHGLILDYSMELNMVSNSFYKDIYQNKGFLNFDNITNYAKKLLNDFDIRSSMGEKTIVRSMSGGNQQKVIIARETSKEHDFLIASQPTRGLDVGAMEYVHSKLIEERDNGKAILVISLELDEVMNIADRILVIYDGKIQAELNPKKVNKEEVGRYMLGTKKEVKSNGKKW</sequence>
<keyword evidence="10" id="KW-0378">Hydrolase</keyword>
<dbReference type="PROSITE" id="PS50893">
    <property type="entry name" value="ABC_TRANSPORTER_2"/>
    <property type="match status" value="2"/>
</dbReference>
<protein>
    <submittedName>
        <fullName evidence="10">Ribose/galactose ABC transporter ATP-binding protein</fullName>
        <ecNumber evidence="10">3.6.3.17</ecNumber>
    </submittedName>
</protein>
<dbReference type="SUPFAM" id="SSF52540">
    <property type="entry name" value="P-loop containing nucleoside triphosphate hydrolases"/>
    <property type="match status" value="2"/>
</dbReference>
<evidence type="ECO:0000256" key="6">
    <source>
        <dbReference type="ARBA" id="ARBA00022840"/>
    </source>
</evidence>
<keyword evidence="3" id="KW-1003">Cell membrane</keyword>
<dbReference type="InterPro" id="IPR003439">
    <property type="entry name" value="ABC_transporter-like_ATP-bd"/>
</dbReference>
<proteinExistence type="predicted"/>
<evidence type="ECO:0000259" key="9">
    <source>
        <dbReference type="PROSITE" id="PS50893"/>
    </source>
</evidence>
<dbReference type="InterPro" id="IPR027417">
    <property type="entry name" value="P-loop_NTPase"/>
</dbReference>
<dbReference type="Proteomes" id="UP000289841">
    <property type="component" value="Chromosome"/>
</dbReference>
<evidence type="ECO:0000313" key="11">
    <source>
        <dbReference type="Proteomes" id="UP000289841"/>
    </source>
</evidence>
<dbReference type="GO" id="GO:0005886">
    <property type="term" value="C:plasma membrane"/>
    <property type="evidence" value="ECO:0007669"/>
    <property type="project" value="UniProtKB-SubCell"/>
</dbReference>
<dbReference type="FunFam" id="3.40.50.300:FF:000127">
    <property type="entry name" value="Ribose import ATP-binding protein RbsA"/>
    <property type="match status" value="1"/>
</dbReference>
<keyword evidence="6 10" id="KW-0067">ATP-binding</keyword>
<dbReference type="OrthoDB" id="9771863at2"/>
<evidence type="ECO:0000256" key="3">
    <source>
        <dbReference type="ARBA" id="ARBA00022475"/>
    </source>
</evidence>
<dbReference type="InterPro" id="IPR017871">
    <property type="entry name" value="ABC_transporter-like_CS"/>
</dbReference>
<dbReference type="InterPro" id="IPR003593">
    <property type="entry name" value="AAA+_ATPase"/>
</dbReference>
<evidence type="ECO:0000256" key="4">
    <source>
        <dbReference type="ARBA" id="ARBA00022737"/>
    </source>
</evidence>
<dbReference type="SMART" id="SM00382">
    <property type="entry name" value="AAA"/>
    <property type="match status" value="2"/>
</dbReference>
<keyword evidence="4" id="KW-0677">Repeat</keyword>
<dbReference type="STRING" id="1278311.GCA_000428705_00728"/>
<keyword evidence="11" id="KW-1185">Reference proteome</keyword>
<dbReference type="CDD" id="cd03215">
    <property type="entry name" value="ABC_Carb_Monos_II"/>
    <property type="match status" value="1"/>
</dbReference>
<accession>A0A449BBE5</accession>
<evidence type="ECO:0000256" key="1">
    <source>
        <dbReference type="ARBA" id="ARBA00004202"/>
    </source>
</evidence>
<evidence type="ECO:0000256" key="7">
    <source>
        <dbReference type="ARBA" id="ARBA00022967"/>
    </source>
</evidence>
<evidence type="ECO:0000256" key="5">
    <source>
        <dbReference type="ARBA" id="ARBA00022741"/>
    </source>
</evidence>
<dbReference type="KEGG" id="aaxa:NCTC10138_00118"/>
<dbReference type="CDD" id="cd03216">
    <property type="entry name" value="ABC_Carb_Monos_I"/>
    <property type="match status" value="1"/>
</dbReference>
<organism evidence="10 11">
    <name type="scientific">Haploplasma axanthum</name>
    <name type="common">Acholeplasma axanthum</name>
    <dbReference type="NCBI Taxonomy" id="29552"/>
    <lineage>
        <taxon>Bacteria</taxon>
        <taxon>Bacillati</taxon>
        <taxon>Mycoplasmatota</taxon>
        <taxon>Mollicutes</taxon>
        <taxon>Acholeplasmatales</taxon>
        <taxon>Acholeplasmataceae</taxon>
        <taxon>Haploplasma</taxon>
    </lineage>
</organism>
<dbReference type="InterPro" id="IPR050107">
    <property type="entry name" value="ABC_carbohydrate_import_ATPase"/>
</dbReference>
<keyword evidence="7" id="KW-1278">Translocase</keyword>
<gene>
    <name evidence="10" type="primary">xylG_1</name>
    <name evidence="10" type="ORF">NCTC10138_00118</name>
</gene>
<dbReference type="GO" id="GO:0016887">
    <property type="term" value="F:ATP hydrolysis activity"/>
    <property type="evidence" value="ECO:0007669"/>
    <property type="project" value="InterPro"/>
</dbReference>
<evidence type="ECO:0000256" key="8">
    <source>
        <dbReference type="ARBA" id="ARBA00023136"/>
    </source>
</evidence>
<dbReference type="PANTHER" id="PTHR43790">
    <property type="entry name" value="CARBOHYDRATE TRANSPORT ATP-BINDING PROTEIN MG119-RELATED"/>
    <property type="match status" value="1"/>
</dbReference>
<comment type="subcellular location">
    <subcellularLocation>
        <location evidence="1">Cell membrane</location>
        <topology evidence="1">Peripheral membrane protein</topology>
    </subcellularLocation>
</comment>
<keyword evidence="5" id="KW-0547">Nucleotide-binding</keyword>
<evidence type="ECO:0000256" key="2">
    <source>
        <dbReference type="ARBA" id="ARBA00022448"/>
    </source>
</evidence>
<name>A0A449BBE5_HAPAX</name>